<evidence type="ECO:0000256" key="1">
    <source>
        <dbReference type="SAM" id="MobiDB-lite"/>
    </source>
</evidence>
<feature type="compositionally biased region" description="Polar residues" evidence="1">
    <location>
        <begin position="435"/>
        <end position="446"/>
    </location>
</feature>
<reference evidence="2 3" key="1">
    <citation type="submission" date="2019-01" db="EMBL/GenBank/DDBJ databases">
        <authorList>
            <person name="Ferrante I. M."/>
        </authorList>
    </citation>
    <scope>NUCLEOTIDE SEQUENCE [LARGE SCALE GENOMIC DNA]</scope>
    <source>
        <strain evidence="2 3">B856</strain>
    </source>
</reference>
<evidence type="ECO:0000313" key="3">
    <source>
        <dbReference type="Proteomes" id="UP000291116"/>
    </source>
</evidence>
<dbReference type="EMBL" id="CAACVS010000102">
    <property type="protein sequence ID" value="VEU36741.1"/>
    <property type="molecule type" value="Genomic_DNA"/>
</dbReference>
<feature type="compositionally biased region" description="Polar residues" evidence="1">
    <location>
        <begin position="198"/>
        <end position="208"/>
    </location>
</feature>
<name>A0A448Z3X1_9STRA</name>
<sequence>MFCQPKIEPPRLSLLGQNNNNQLTSSQKKKRKSNTIAGPSSLDEENRLQRSTNLTINTTDCDLSPQKSYQHQINKSPRLEKSVKNNEVEDNIVVDKMKDSTNLAIDTLNDDLKSSNIHSKNPSPNASECASEVSSVSQRREWLKSFEQKQSSNIFRSLTKDERPEMSQSRQVDNRNKKETRDGNTEKDPRQSPPASPAKSNVSFNRKISISHYPTGVTNSATKPKQRRPAINRRASSAVMMRSWKDPRVHEGVKATDEGYASVASLSKWLENDPTSVKKKRHIRRGRNIISKSRQFERGLEDVIVLENKISRGAVGDKKKWLENAFQSVQEEHEDDTSSIYSGYVQSDVGRSFRSHPNFNRQGAQTEIITDDAASSMSVSDKQTWLKNAFSKSSDERKRPAYTRARTDIVHNRGQNRDETASRAKMMFKERSARKLSSAQSRSSLMPTDPKKSVALEAPVSSSEDFPEDEAASQPEEVIVAKSEEEAPIEPKKTVQISESVEEDEAPVDFRAARQALIERSKKNGHNTQVVNKVFLRKKKFEKLEAESRRKSMGVGLMLKSSWDLVDTSSGRPSNVYEKRYVPTQNIAPKKSFEELP</sequence>
<dbReference type="Proteomes" id="UP000291116">
    <property type="component" value="Unassembled WGS sequence"/>
</dbReference>
<proteinExistence type="predicted"/>
<protein>
    <submittedName>
        <fullName evidence="2">Uncharacterized protein</fullName>
    </submittedName>
</protein>
<feature type="compositionally biased region" description="Low complexity" evidence="1">
    <location>
        <begin position="12"/>
        <end position="26"/>
    </location>
</feature>
<feature type="region of interest" description="Disordered" evidence="1">
    <location>
        <begin position="154"/>
        <end position="233"/>
    </location>
</feature>
<evidence type="ECO:0000313" key="2">
    <source>
        <dbReference type="EMBL" id="VEU36741.1"/>
    </source>
</evidence>
<feature type="compositionally biased region" description="Basic and acidic residues" evidence="1">
    <location>
        <begin position="482"/>
        <end position="493"/>
    </location>
</feature>
<organism evidence="2 3">
    <name type="scientific">Pseudo-nitzschia multistriata</name>
    <dbReference type="NCBI Taxonomy" id="183589"/>
    <lineage>
        <taxon>Eukaryota</taxon>
        <taxon>Sar</taxon>
        <taxon>Stramenopiles</taxon>
        <taxon>Ochrophyta</taxon>
        <taxon>Bacillariophyta</taxon>
        <taxon>Bacillariophyceae</taxon>
        <taxon>Bacillariophycidae</taxon>
        <taxon>Bacillariales</taxon>
        <taxon>Bacillariaceae</taxon>
        <taxon>Pseudo-nitzschia</taxon>
    </lineage>
</organism>
<keyword evidence="3" id="KW-1185">Reference proteome</keyword>
<gene>
    <name evidence="2" type="ORF">PSNMU_V1.4_AUG-EV-PASAV3_0035120</name>
</gene>
<accession>A0A448Z3X1</accession>
<feature type="compositionally biased region" description="Basic and acidic residues" evidence="1">
    <location>
        <begin position="172"/>
        <end position="190"/>
    </location>
</feature>
<feature type="region of interest" description="Disordered" evidence="1">
    <location>
        <begin position="390"/>
        <end position="506"/>
    </location>
</feature>
<feature type="compositionally biased region" description="Basic and acidic residues" evidence="1">
    <location>
        <begin position="393"/>
        <end position="433"/>
    </location>
</feature>
<feature type="region of interest" description="Disordered" evidence="1">
    <location>
        <begin position="1"/>
        <end position="44"/>
    </location>
</feature>
<dbReference type="OrthoDB" id="48894at2759"/>
<dbReference type="AlphaFoldDB" id="A0A448Z3X1"/>